<keyword evidence="1" id="KW-0472">Membrane</keyword>
<keyword evidence="1" id="KW-0812">Transmembrane</keyword>
<dbReference type="Proteomes" id="UP000182811">
    <property type="component" value="Unassembled WGS sequence"/>
</dbReference>
<sequence length="146" mass="16426">MLNGIQVPAPARIRLTTEKGSVLIELVFSVVLLTVFFFAIAGTISLVRDYVYLHRIAREAAREAVLTGDTTAGYMKAEDLAKMYFPRTYGRVTVSLTRQDGYRQHSVTATASYPHVALYAPFIGPWEVNFTTDATFGWWDFSTVYE</sequence>
<evidence type="ECO:0000256" key="1">
    <source>
        <dbReference type="SAM" id="Phobius"/>
    </source>
</evidence>
<gene>
    <name evidence="2" type="ORF">MOTE_10200</name>
</gene>
<evidence type="ECO:0000313" key="2">
    <source>
        <dbReference type="EMBL" id="OIQ59764.1"/>
    </source>
</evidence>
<dbReference type="OrthoDB" id="1796459at2"/>
<protein>
    <recommendedName>
        <fullName evidence="4">TadE-like protein</fullName>
    </recommendedName>
</protein>
<dbReference type="EMBL" id="MDDC01000007">
    <property type="protein sequence ID" value="OIQ59764.1"/>
    <property type="molecule type" value="Genomic_DNA"/>
</dbReference>
<accession>A0A1J5NWT1</accession>
<dbReference type="AlphaFoldDB" id="A0A1J5NWT1"/>
<comment type="caution">
    <text evidence="2">The sequence shown here is derived from an EMBL/GenBank/DDBJ whole genome shotgun (WGS) entry which is preliminary data.</text>
</comment>
<reference evidence="2 3" key="1">
    <citation type="submission" date="2016-08" db="EMBL/GenBank/DDBJ databases">
        <title>Genome-based comparison of Moorella thermoacetic strains.</title>
        <authorList>
            <person name="Poehlein A."/>
            <person name="Bengelsdorf F.R."/>
            <person name="Esser C."/>
            <person name="Duerre P."/>
            <person name="Daniel R."/>
        </authorList>
    </citation>
    <scope>NUCLEOTIDE SEQUENCE [LARGE SCALE GENOMIC DNA]</scope>
    <source>
        <strain evidence="2 3">DSM 21394</strain>
    </source>
</reference>
<organism evidence="2 3">
    <name type="scientific">Neomoorella thermoacetica</name>
    <name type="common">Clostridium thermoaceticum</name>
    <dbReference type="NCBI Taxonomy" id="1525"/>
    <lineage>
        <taxon>Bacteria</taxon>
        <taxon>Bacillati</taxon>
        <taxon>Bacillota</taxon>
        <taxon>Clostridia</taxon>
        <taxon>Neomoorellales</taxon>
        <taxon>Neomoorellaceae</taxon>
        <taxon>Neomoorella</taxon>
    </lineage>
</organism>
<evidence type="ECO:0000313" key="3">
    <source>
        <dbReference type="Proteomes" id="UP000182811"/>
    </source>
</evidence>
<keyword evidence="1" id="KW-1133">Transmembrane helix</keyword>
<evidence type="ECO:0008006" key="4">
    <source>
        <dbReference type="Google" id="ProtNLM"/>
    </source>
</evidence>
<feature type="transmembrane region" description="Helical" evidence="1">
    <location>
        <begin position="26"/>
        <end position="47"/>
    </location>
</feature>
<proteinExistence type="predicted"/>
<name>A0A1J5NWT1_NEOTH</name>